<dbReference type="WBParaSite" id="PSAMB.scaffold942size38325.g9987.t1">
    <property type="protein sequence ID" value="PSAMB.scaffold942size38325.g9987.t1"/>
    <property type="gene ID" value="PSAMB.scaffold942size38325.g9987"/>
</dbReference>
<dbReference type="AlphaFoldDB" id="A0A914XPV5"/>
<accession>A0A914XPV5</accession>
<protein>
    <submittedName>
        <fullName evidence="2">Uncharacterized protein</fullName>
    </submittedName>
</protein>
<keyword evidence="1" id="KW-1185">Reference proteome</keyword>
<proteinExistence type="predicted"/>
<name>A0A914XPV5_9BILA</name>
<reference evidence="2" key="1">
    <citation type="submission" date="2022-11" db="UniProtKB">
        <authorList>
            <consortium name="WormBaseParasite"/>
        </authorList>
    </citation>
    <scope>IDENTIFICATION</scope>
</reference>
<evidence type="ECO:0000313" key="2">
    <source>
        <dbReference type="WBParaSite" id="PSAMB.scaffold942size38325.g9987.t1"/>
    </source>
</evidence>
<sequence length="97" mass="11259">MGEAYLNLMEKLSIGTKNRQNKEMQMRKITLDGCIKKGKVCLSLIMKQLNGTEKLLSREMHMRKIISDFYTGMGEVCLNRMQILKIEKRENCGTSKR</sequence>
<evidence type="ECO:0000313" key="1">
    <source>
        <dbReference type="Proteomes" id="UP000887566"/>
    </source>
</evidence>
<organism evidence="1 2">
    <name type="scientific">Plectus sambesii</name>
    <dbReference type="NCBI Taxonomy" id="2011161"/>
    <lineage>
        <taxon>Eukaryota</taxon>
        <taxon>Metazoa</taxon>
        <taxon>Ecdysozoa</taxon>
        <taxon>Nematoda</taxon>
        <taxon>Chromadorea</taxon>
        <taxon>Plectida</taxon>
        <taxon>Plectina</taxon>
        <taxon>Plectoidea</taxon>
        <taxon>Plectidae</taxon>
        <taxon>Plectus</taxon>
    </lineage>
</organism>
<dbReference type="Proteomes" id="UP000887566">
    <property type="component" value="Unplaced"/>
</dbReference>